<proteinExistence type="evidence at transcript level"/>
<name>D3DMN2_DROME</name>
<accession>D3DMN2</accession>
<dbReference type="EMBL" id="BT120198">
    <property type="protein sequence ID" value="ADB91446.1"/>
    <property type="molecule type" value="mRNA"/>
</dbReference>
<reference evidence="2" key="1">
    <citation type="submission" date="2010-01" db="EMBL/GenBank/DDBJ databases">
        <authorList>
            <person name="Carlson J."/>
            <person name="Booth B."/>
            <person name="Frise E."/>
            <person name="Sandler J."/>
            <person name="Wan K."/>
            <person name="Yu C."/>
            <person name="Celniker S."/>
        </authorList>
    </citation>
    <scope>NUCLEOTIDE SEQUENCE</scope>
</reference>
<dbReference type="AlphaFoldDB" id="D3DMN2"/>
<feature type="chain" id="PRO_5003043144" evidence="1">
    <location>
        <begin position="18"/>
        <end position="70"/>
    </location>
</feature>
<sequence>MKLAVCILLSCVRWCSGLWPRIPANVGGRCICDWYAAIYCCCSSGLDLVCFRDPIPHPEYIYLANFKYII</sequence>
<protein>
    <submittedName>
        <fullName evidence="2">MIP16286p</fullName>
    </submittedName>
</protein>
<evidence type="ECO:0000256" key="1">
    <source>
        <dbReference type="SAM" id="SignalP"/>
    </source>
</evidence>
<keyword evidence="1" id="KW-0732">Signal</keyword>
<evidence type="ECO:0000313" key="2">
    <source>
        <dbReference type="EMBL" id="ADB91446.1"/>
    </source>
</evidence>
<organism evidence="2">
    <name type="scientific">Drosophila melanogaster</name>
    <name type="common">Fruit fly</name>
    <dbReference type="NCBI Taxonomy" id="7227"/>
    <lineage>
        <taxon>Eukaryota</taxon>
        <taxon>Metazoa</taxon>
        <taxon>Ecdysozoa</taxon>
        <taxon>Arthropoda</taxon>
        <taxon>Hexapoda</taxon>
        <taxon>Insecta</taxon>
        <taxon>Pterygota</taxon>
        <taxon>Neoptera</taxon>
        <taxon>Endopterygota</taxon>
        <taxon>Diptera</taxon>
        <taxon>Brachycera</taxon>
        <taxon>Muscomorpha</taxon>
        <taxon>Ephydroidea</taxon>
        <taxon>Drosophilidae</taxon>
        <taxon>Drosophila</taxon>
        <taxon>Sophophora</taxon>
    </lineage>
</organism>
<feature type="signal peptide" evidence="1">
    <location>
        <begin position="1"/>
        <end position="17"/>
    </location>
</feature>